<sequence length="304" mass="32629">MGWTARDIPDQSGRTAVVTGANSGLGEVTARELARRGARVVLACRSERRGKAAVERLLAEVPEARAEFRPLDLADLGSVRAFAAGLPYDRLDVLVNNAGLMAVPYARTADGFETQFGVNHLGHFALTGLLLDRLLASESARVVTVSSMMHALANIDIRDLNSEHRYRRWEAYCRSKTANLLFTRELARRADGHALTAAAAHPGYSATELQTKGPRLAGRRAGERAMRLANTVVASPPDLGAAPSLYAATAPGVVPDSFTGPRVLLVRGAPGPSWRAPWTRNDVAAELLWTASERLTGVRYGALG</sequence>
<dbReference type="PANTHER" id="PTHR43157">
    <property type="entry name" value="PHOSPHATIDYLINOSITOL-GLYCAN BIOSYNTHESIS CLASS F PROTEIN-RELATED"/>
    <property type="match status" value="1"/>
</dbReference>
<accession>A0A345XSB5</accession>
<dbReference type="Pfam" id="PF00106">
    <property type="entry name" value="adh_short"/>
    <property type="match status" value="1"/>
</dbReference>
<dbReference type="Proteomes" id="UP000254425">
    <property type="component" value="Chromosome"/>
</dbReference>
<dbReference type="CDD" id="cd05327">
    <property type="entry name" value="retinol-DH_like_SDR_c_like"/>
    <property type="match status" value="1"/>
</dbReference>
<evidence type="ECO:0000313" key="3">
    <source>
        <dbReference type="EMBL" id="AXK34531.1"/>
    </source>
</evidence>
<dbReference type="RefSeq" id="WP_208880025.1">
    <property type="nucleotide sequence ID" value="NZ_CP031320.1"/>
</dbReference>
<dbReference type="SUPFAM" id="SSF51735">
    <property type="entry name" value="NAD(P)-binding Rossmann-fold domains"/>
    <property type="match status" value="1"/>
</dbReference>
<protein>
    <submittedName>
        <fullName evidence="3">SDR family NAD(P)-dependent oxidoreductase</fullName>
    </submittedName>
</protein>
<dbReference type="GO" id="GO:0016491">
    <property type="term" value="F:oxidoreductase activity"/>
    <property type="evidence" value="ECO:0007669"/>
    <property type="project" value="UniProtKB-KW"/>
</dbReference>
<comment type="similarity">
    <text evidence="2">Belongs to the short-chain dehydrogenases/reductases (SDR) family.</text>
</comment>
<evidence type="ECO:0000313" key="4">
    <source>
        <dbReference type="Proteomes" id="UP000254425"/>
    </source>
</evidence>
<dbReference type="PRINTS" id="PR00080">
    <property type="entry name" value="SDRFAMILY"/>
</dbReference>
<dbReference type="EMBL" id="CP031320">
    <property type="protein sequence ID" value="AXK34531.1"/>
    <property type="molecule type" value="Genomic_DNA"/>
</dbReference>
<keyword evidence="4" id="KW-1185">Reference proteome</keyword>
<dbReference type="KEGG" id="sarm:DVA86_19640"/>
<reference evidence="3 4" key="1">
    <citation type="submission" date="2018-07" db="EMBL/GenBank/DDBJ databases">
        <title>Draft genome of the type strain Streptomyces armeniacus ATCC 15676.</title>
        <authorList>
            <person name="Labana P."/>
            <person name="Gosse J.T."/>
            <person name="Boddy C.N."/>
        </authorList>
    </citation>
    <scope>NUCLEOTIDE SEQUENCE [LARGE SCALE GENOMIC DNA]</scope>
    <source>
        <strain evidence="3 4">ATCC 15676</strain>
    </source>
</reference>
<evidence type="ECO:0000256" key="2">
    <source>
        <dbReference type="RuleBase" id="RU000363"/>
    </source>
</evidence>
<dbReference type="InterPro" id="IPR002347">
    <property type="entry name" value="SDR_fam"/>
</dbReference>
<dbReference type="PRINTS" id="PR00081">
    <property type="entry name" value="GDHRDH"/>
</dbReference>
<name>A0A345XSB5_9ACTN</name>
<dbReference type="AlphaFoldDB" id="A0A345XSB5"/>
<dbReference type="PANTHER" id="PTHR43157:SF31">
    <property type="entry name" value="PHOSPHATIDYLINOSITOL-GLYCAN BIOSYNTHESIS CLASS F PROTEIN"/>
    <property type="match status" value="1"/>
</dbReference>
<evidence type="ECO:0000256" key="1">
    <source>
        <dbReference type="ARBA" id="ARBA00023002"/>
    </source>
</evidence>
<gene>
    <name evidence="3" type="ORF">DVA86_19640</name>
</gene>
<organism evidence="3 4">
    <name type="scientific">Streptomyces armeniacus</name>
    <dbReference type="NCBI Taxonomy" id="83291"/>
    <lineage>
        <taxon>Bacteria</taxon>
        <taxon>Bacillati</taxon>
        <taxon>Actinomycetota</taxon>
        <taxon>Actinomycetes</taxon>
        <taxon>Kitasatosporales</taxon>
        <taxon>Streptomycetaceae</taxon>
        <taxon>Streptomyces</taxon>
    </lineage>
</organism>
<keyword evidence="1" id="KW-0560">Oxidoreductase</keyword>
<dbReference type="Gene3D" id="3.40.50.720">
    <property type="entry name" value="NAD(P)-binding Rossmann-like Domain"/>
    <property type="match status" value="1"/>
</dbReference>
<dbReference type="NCBIfam" id="NF004846">
    <property type="entry name" value="PRK06197.1"/>
    <property type="match status" value="1"/>
</dbReference>
<dbReference type="InterPro" id="IPR036291">
    <property type="entry name" value="NAD(P)-bd_dom_sf"/>
</dbReference>
<proteinExistence type="inferred from homology"/>